<dbReference type="Gene3D" id="3.40.50.300">
    <property type="entry name" value="P-loop containing nucleotide triphosphate hydrolases"/>
    <property type="match status" value="1"/>
</dbReference>
<name>A0A8H6J4T5_9PEZI</name>
<sequence length="566" mass="64393">MRSRRELVESGKLSASLEEIQEAREKINEVYQRLVEQENQQAQERHLSRINRIKDKLCSPDYSIDQYASTENRQAAQTGQWIFQEPKYISWADLNTREVPILYLNGIPGAGERSPRLFLATTHSHGSGKTTLVSCIVEELLNRKFTSQYPAHSVTYFYFKHGNTEKNSNNSFLRAFLLQLIDQNQLVSQELLRELSAKADVAIRATSSLETLVKRALEEYTTSFLVLDGLDECAKDEAQKTVQWLLSLVGHISDIRVIFSGQRDGLLDALLSDRPSIALESSHHAEDIRIFCRSRCNQLRTSFKGMEASLEEQIFTLVTTRAKVTLPFENSHGSDDIALQARKGYYSLQDYAVQYWHHHAQALSDITGKSSLHEATNRDLCLQEAVHSLQQFVRFYTRFHASSAQFEENIASQESLSVILAKIPEDEQEHGFKTLEERTGHMNRHDRPFQCQYEDCPWLSFGFETEAAAKEHHASYHSDTAEDIQFPKSVRKPAFKLPDLLQAAADGDIASVRSFLDAGQDINMTDTPRSFETPLCSAYKPDNSTNANNCRCAQRTRKNREIASTP</sequence>
<protein>
    <submittedName>
        <fullName evidence="4">Zinc finger protein</fullName>
    </submittedName>
</protein>
<keyword evidence="2" id="KW-0175">Coiled coil</keyword>
<dbReference type="PANTHER" id="PTHR10039">
    <property type="entry name" value="AMELOGENIN"/>
    <property type="match status" value="1"/>
</dbReference>
<organism evidence="4 5">
    <name type="scientific">Colletotrichum musicola</name>
    <dbReference type="NCBI Taxonomy" id="2175873"/>
    <lineage>
        <taxon>Eukaryota</taxon>
        <taxon>Fungi</taxon>
        <taxon>Dikarya</taxon>
        <taxon>Ascomycota</taxon>
        <taxon>Pezizomycotina</taxon>
        <taxon>Sordariomycetes</taxon>
        <taxon>Hypocreomycetidae</taxon>
        <taxon>Glomerellales</taxon>
        <taxon>Glomerellaceae</taxon>
        <taxon>Colletotrichum</taxon>
        <taxon>Colletotrichum orchidearum species complex</taxon>
    </lineage>
</organism>
<evidence type="ECO:0000313" key="5">
    <source>
        <dbReference type="Proteomes" id="UP000639643"/>
    </source>
</evidence>
<dbReference type="Proteomes" id="UP000639643">
    <property type="component" value="Unassembled WGS sequence"/>
</dbReference>
<dbReference type="InterPro" id="IPR056884">
    <property type="entry name" value="NPHP3-like_N"/>
</dbReference>
<dbReference type="SUPFAM" id="SSF52540">
    <property type="entry name" value="P-loop containing nucleoside triphosphate hydrolases"/>
    <property type="match status" value="1"/>
</dbReference>
<gene>
    <name evidence="4" type="ORF">CMUS01_14432</name>
</gene>
<feature type="domain" description="Nephrocystin 3-like N-terminal" evidence="3">
    <location>
        <begin position="119"/>
        <end position="260"/>
    </location>
</feature>
<accession>A0A8H6J4T5</accession>
<proteinExistence type="predicted"/>
<dbReference type="Pfam" id="PF24883">
    <property type="entry name" value="NPHP3_N"/>
    <property type="match status" value="1"/>
</dbReference>
<evidence type="ECO:0000259" key="3">
    <source>
        <dbReference type="Pfam" id="PF24883"/>
    </source>
</evidence>
<dbReference type="AlphaFoldDB" id="A0A8H6J4T5"/>
<evidence type="ECO:0000256" key="1">
    <source>
        <dbReference type="ARBA" id="ARBA00022737"/>
    </source>
</evidence>
<feature type="coiled-coil region" evidence="2">
    <location>
        <begin position="13"/>
        <end position="40"/>
    </location>
</feature>
<dbReference type="EMBL" id="WIGM01001038">
    <property type="protein sequence ID" value="KAF6806186.1"/>
    <property type="molecule type" value="Genomic_DNA"/>
</dbReference>
<evidence type="ECO:0000313" key="4">
    <source>
        <dbReference type="EMBL" id="KAF6806186.1"/>
    </source>
</evidence>
<keyword evidence="1" id="KW-0677">Repeat</keyword>
<reference evidence="4" key="1">
    <citation type="journal article" date="2020" name="Phytopathology">
        <title>Genome Sequence Resources of Colletotrichum truncatum, C. plurivorum, C. musicola, and C. sojae: Four Species Pathogenic to Soybean (Glycine max).</title>
        <authorList>
            <person name="Rogerio F."/>
            <person name="Boufleur T.R."/>
            <person name="Ciampi-Guillardi M."/>
            <person name="Sukno S.A."/>
            <person name="Thon M.R."/>
            <person name="Massola Junior N.S."/>
            <person name="Baroncelli R."/>
        </authorList>
    </citation>
    <scope>NUCLEOTIDE SEQUENCE</scope>
    <source>
        <strain evidence="4">LFN0074</strain>
    </source>
</reference>
<evidence type="ECO:0000256" key="2">
    <source>
        <dbReference type="SAM" id="Coils"/>
    </source>
</evidence>
<keyword evidence="5" id="KW-1185">Reference proteome</keyword>
<dbReference type="InterPro" id="IPR027417">
    <property type="entry name" value="P-loop_NTPase"/>
</dbReference>
<dbReference type="OrthoDB" id="4844626at2759"/>
<comment type="caution">
    <text evidence="4">The sequence shown here is derived from an EMBL/GenBank/DDBJ whole genome shotgun (WGS) entry which is preliminary data.</text>
</comment>